<evidence type="ECO:0000313" key="1">
    <source>
        <dbReference type="EMBL" id="ABL98975.1"/>
    </source>
</evidence>
<proteinExistence type="predicted"/>
<dbReference type="PROSITE" id="PS51257">
    <property type="entry name" value="PROKAR_LIPOPROTEIN"/>
    <property type="match status" value="1"/>
</dbReference>
<dbReference type="RefSeq" id="WP_011758885.1">
    <property type="nucleotide sequence ID" value="NC_008700.1"/>
</dbReference>
<name>A1S3L9_SHEAM</name>
<gene>
    <name evidence="1" type="ordered locus">Sama_0768</name>
</gene>
<dbReference type="eggNOG" id="ENOG5032R32">
    <property type="taxonomic scope" value="Bacteria"/>
</dbReference>
<sequence>MLSHSFRPWATALLCTLFLQACVAPMLLLSPQSQLLWALMKPLVGLDPNEVNLLQQPMIKSRLEPLLGEHYGTAVSLLQTADELQQEGPLFYLVSRYTPVPEMAEKAGFVWNSDTNQMAVMLIKGDVTQVFAEPLQQAVQGTLVSQMPVWPTALEPFAQGAGSLNQSLSDAEKDAAKAIPTALAPVAPSAAVTGRQ</sequence>
<accession>A1S3L9</accession>
<reference evidence="1 2" key="1">
    <citation type="submission" date="2006-12" db="EMBL/GenBank/DDBJ databases">
        <title>Complete sequence of Shewanella amazonensis SB2B.</title>
        <authorList>
            <consortium name="US DOE Joint Genome Institute"/>
            <person name="Copeland A."/>
            <person name="Lucas S."/>
            <person name="Lapidus A."/>
            <person name="Barry K."/>
            <person name="Detter J.C."/>
            <person name="Glavina del Rio T."/>
            <person name="Hammon N."/>
            <person name="Israni S."/>
            <person name="Dalin E."/>
            <person name="Tice H."/>
            <person name="Pitluck S."/>
            <person name="Munk A.C."/>
            <person name="Brettin T."/>
            <person name="Bruce D."/>
            <person name="Han C."/>
            <person name="Tapia R."/>
            <person name="Gilna P."/>
            <person name="Schmutz J."/>
            <person name="Larimer F."/>
            <person name="Land M."/>
            <person name="Hauser L."/>
            <person name="Kyrpides N."/>
            <person name="Mikhailova N."/>
            <person name="Fredrickson J."/>
            <person name="Richardson P."/>
        </authorList>
    </citation>
    <scope>NUCLEOTIDE SEQUENCE [LARGE SCALE GENOMIC DNA]</scope>
    <source>
        <strain evidence="2">ATCC BAA-1098 / SB2B</strain>
    </source>
</reference>
<keyword evidence="2" id="KW-1185">Reference proteome</keyword>
<dbReference type="HOGENOM" id="CLU_057273_1_0_6"/>
<evidence type="ECO:0000313" key="2">
    <source>
        <dbReference type="Proteomes" id="UP000009175"/>
    </source>
</evidence>
<dbReference type="AlphaFoldDB" id="A1S3L9"/>
<organism evidence="1 2">
    <name type="scientific">Shewanella amazonensis (strain ATCC BAA-1098 / SB2B)</name>
    <dbReference type="NCBI Taxonomy" id="326297"/>
    <lineage>
        <taxon>Bacteria</taxon>
        <taxon>Pseudomonadati</taxon>
        <taxon>Pseudomonadota</taxon>
        <taxon>Gammaproteobacteria</taxon>
        <taxon>Alteromonadales</taxon>
        <taxon>Shewanellaceae</taxon>
        <taxon>Shewanella</taxon>
    </lineage>
</organism>
<protein>
    <recommendedName>
        <fullName evidence="3">Lipoprotein</fullName>
    </recommendedName>
</protein>
<dbReference type="KEGG" id="saz:Sama_0768"/>
<evidence type="ECO:0008006" key="3">
    <source>
        <dbReference type="Google" id="ProtNLM"/>
    </source>
</evidence>
<dbReference type="Proteomes" id="UP000009175">
    <property type="component" value="Chromosome"/>
</dbReference>
<dbReference type="EMBL" id="CP000507">
    <property type="protein sequence ID" value="ABL98975.1"/>
    <property type="molecule type" value="Genomic_DNA"/>
</dbReference>